<organism evidence="2">
    <name type="scientific">marine metagenome</name>
    <dbReference type="NCBI Taxonomy" id="408172"/>
    <lineage>
        <taxon>unclassified sequences</taxon>
        <taxon>metagenomes</taxon>
        <taxon>ecological metagenomes</taxon>
    </lineage>
</organism>
<feature type="non-terminal residue" evidence="2">
    <location>
        <position position="1"/>
    </location>
</feature>
<accession>A0A382TI68</accession>
<feature type="non-terminal residue" evidence="2">
    <location>
        <position position="44"/>
    </location>
</feature>
<evidence type="ECO:0000256" key="1">
    <source>
        <dbReference type="SAM" id="Phobius"/>
    </source>
</evidence>
<keyword evidence="1" id="KW-0812">Transmembrane</keyword>
<dbReference type="EMBL" id="UINC01136596">
    <property type="protein sequence ID" value="SVD21465.1"/>
    <property type="molecule type" value="Genomic_DNA"/>
</dbReference>
<sequence>VTKFKHKSFSELFVKERTMNKLVKNFFLLTLAVCINTAFGQTGS</sequence>
<reference evidence="2" key="1">
    <citation type="submission" date="2018-05" db="EMBL/GenBank/DDBJ databases">
        <authorList>
            <person name="Lanie J.A."/>
            <person name="Ng W.-L."/>
            <person name="Kazmierczak K.M."/>
            <person name="Andrzejewski T.M."/>
            <person name="Davidsen T.M."/>
            <person name="Wayne K.J."/>
            <person name="Tettelin H."/>
            <person name="Glass J.I."/>
            <person name="Rusch D."/>
            <person name="Podicherti R."/>
            <person name="Tsui H.-C.T."/>
            <person name="Winkler M.E."/>
        </authorList>
    </citation>
    <scope>NUCLEOTIDE SEQUENCE</scope>
</reference>
<feature type="transmembrane region" description="Helical" evidence="1">
    <location>
        <begin position="21"/>
        <end position="39"/>
    </location>
</feature>
<protein>
    <submittedName>
        <fullName evidence="2">Uncharacterized protein</fullName>
    </submittedName>
</protein>
<gene>
    <name evidence="2" type="ORF">METZ01_LOCUS374319</name>
</gene>
<keyword evidence="1" id="KW-1133">Transmembrane helix</keyword>
<keyword evidence="1" id="KW-0472">Membrane</keyword>
<dbReference type="AlphaFoldDB" id="A0A382TI68"/>
<name>A0A382TI68_9ZZZZ</name>
<evidence type="ECO:0000313" key="2">
    <source>
        <dbReference type="EMBL" id="SVD21465.1"/>
    </source>
</evidence>
<proteinExistence type="predicted"/>